<dbReference type="Proteomes" id="UP000253772">
    <property type="component" value="Chromosome c1"/>
</dbReference>
<sequence length="120" mass="13452">MVVKRRLREGHDGQLGPPPEAPTAAGSLCPLCGRRLLDDATTDLHHPVPRSHGGRAVVPMHRVCHQKIHSVFTEAELATTYHDWNALRAHPAIADFIRWIARKPPGFYDRSRATNARRGR</sequence>
<evidence type="ECO:0000256" key="1">
    <source>
        <dbReference type="SAM" id="MobiDB-lite"/>
    </source>
</evidence>
<dbReference type="PANTHER" id="PTHR37827:SF1">
    <property type="entry name" value="HNH DOMAIN-CONTAINING PROTEIN"/>
    <property type="match status" value="1"/>
</dbReference>
<proteinExistence type="predicted"/>
<accession>A0A482IVF5</accession>
<keyword evidence="2" id="KW-0378">Hydrolase</keyword>
<dbReference type="EMBL" id="CP037900">
    <property type="protein sequence ID" value="QBP10924.1"/>
    <property type="molecule type" value="Genomic_DNA"/>
</dbReference>
<dbReference type="GO" id="GO:0004519">
    <property type="term" value="F:endonuclease activity"/>
    <property type="evidence" value="ECO:0007669"/>
    <property type="project" value="UniProtKB-KW"/>
</dbReference>
<name>A0A482IVF5_9BURK</name>
<gene>
    <name evidence="2" type="ORF">DDF84_014735</name>
</gene>
<dbReference type="OrthoDB" id="8538592at2"/>
<dbReference type="InterPro" id="IPR003615">
    <property type="entry name" value="HNH_nuc"/>
</dbReference>
<dbReference type="RefSeq" id="WP_008644121.1">
    <property type="nucleotide sequence ID" value="NZ_CP037900.1"/>
</dbReference>
<evidence type="ECO:0000313" key="2">
    <source>
        <dbReference type="EMBL" id="QBP10924.1"/>
    </source>
</evidence>
<feature type="region of interest" description="Disordered" evidence="1">
    <location>
        <begin position="1"/>
        <end position="26"/>
    </location>
</feature>
<reference evidence="2 3" key="1">
    <citation type="submission" date="2019-03" db="EMBL/GenBank/DDBJ databases">
        <title>Comparative insights into the high quality Complete genome sequence of highly metal resistant Cupriavidus metallidurans strain BS1 isolated from a gold-copper mine.</title>
        <authorList>
            <person name="Mazhar H.S."/>
            <person name="Rensing C."/>
        </authorList>
    </citation>
    <scope>NUCLEOTIDE SEQUENCE [LARGE SCALE GENOMIC DNA]</scope>
    <source>
        <strain evidence="2 3">BS1</strain>
    </source>
</reference>
<protein>
    <submittedName>
        <fullName evidence="2">HNH endonuclease</fullName>
    </submittedName>
</protein>
<dbReference type="PANTHER" id="PTHR37827">
    <property type="entry name" value="TUDOR DOMAIN-CONTAINING PROTEIN"/>
    <property type="match status" value="1"/>
</dbReference>
<keyword evidence="2" id="KW-0255">Endonuclease</keyword>
<organism evidence="2 3">
    <name type="scientific">Cupriavidus metallidurans</name>
    <dbReference type="NCBI Taxonomy" id="119219"/>
    <lineage>
        <taxon>Bacteria</taxon>
        <taxon>Pseudomonadati</taxon>
        <taxon>Pseudomonadota</taxon>
        <taxon>Betaproteobacteria</taxon>
        <taxon>Burkholderiales</taxon>
        <taxon>Burkholderiaceae</taxon>
        <taxon>Cupriavidus</taxon>
    </lineage>
</organism>
<evidence type="ECO:0000313" key="3">
    <source>
        <dbReference type="Proteomes" id="UP000253772"/>
    </source>
</evidence>
<keyword evidence="2" id="KW-0540">Nuclease</keyword>
<dbReference type="GeneID" id="60820726"/>
<dbReference type="CDD" id="cd00085">
    <property type="entry name" value="HNHc"/>
    <property type="match status" value="1"/>
</dbReference>
<dbReference type="AlphaFoldDB" id="A0A482IVF5"/>